<dbReference type="InterPro" id="IPR005794">
    <property type="entry name" value="Fmt"/>
</dbReference>
<evidence type="ECO:0000256" key="7">
    <source>
        <dbReference type="ARBA" id="ARBA00048558"/>
    </source>
</evidence>
<sequence length="313" mass="35269">MKRLVFMGTPDFSVPILKRLIQTDYDIVLVVTQPDRPKGRKKVITSSPVKKTAEHFDIPVFQPDNLKDEYSKVLAYEPDIIITAAYGQILPIELLETPEFGCINVHASLLPELRGGAPIHYAILQGKKETGITLMYMAEKLDAGDIIAQQSVKIADTDHVGTLHDKLSVTGADLLADKLPEIFAQNIIPESQDERLATFAFNIKRDQERIDWQNPHDVIYNQIRGLHPWPVAFTTYRGDQMKVWWAERDDHTYKGSPGEIVNIPNNEAFIVVCGNQKGVRITEIQPAGKKRMTVNQYLQGKPDRIKTGIVMGD</sequence>
<evidence type="ECO:0000313" key="12">
    <source>
        <dbReference type="Proteomes" id="UP000658382"/>
    </source>
</evidence>
<reference evidence="11" key="2">
    <citation type="submission" date="2020-09" db="EMBL/GenBank/DDBJ databases">
        <authorList>
            <person name="Sun Q."/>
            <person name="Ohkuma M."/>
        </authorList>
    </citation>
    <scope>NUCLEOTIDE SEQUENCE</scope>
    <source>
        <strain evidence="11">JCM 12580</strain>
    </source>
</reference>
<gene>
    <name evidence="8 11" type="primary">fmt</name>
    <name evidence="11" type="ORF">GCM10007063_06170</name>
</gene>
<dbReference type="InterPro" id="IPR036477">
    <property type="entry name" value="Formyl_transf_N_sf"/>
</dbReference>
<dbReference type="HAMAP" id="MF_00182">
    <property type="entry name" value="Formyl_trans"/>
    <property type="match status" value="1"/>
</dbReference>
<keyword evidence="12" id="KW-1185">Reference proteome</keyword>
<keyword evidence="5 8" id="KW-0808">Transferase</keyword>
<evidence type="ECO:0000256" key="1">
    <source>
        <dbReference type="ARBA" id="ARBA00002606"/>
    </source>
</evidence>
<dbReference type="CDD" id="cd08704">
    <property type="entry name" value="Met_tRNA_FMT_C"/>
    <property type="match status" value="1"/>
</dbReference>
<feature type="domain" description="Formyl transferase N-terminal" evidence="9">
    <location>
        <begin position="3"/>
        <end position="175"/>
    </location>
</feature>
<comment type="catalytic activity">
    <reaction evidence="7 8">
        <text>L-methionyl-tRNA(fMet) + (6R)-10-formyltetrahydrofolate = N-formyl-L-methionyl-tRNA(fMet) + (6S)-5,6,7,8-tetrahydrofolate + H(+)</text>
        <dbReference type="Rhea" id="RHEA:24380"/>
        <dbReference type="Rhea" id="RHEA-COMP:9952"/>
        <dbReference type="Rhea" id="RHEA-COMP:9953"/>
        <dbReference type="ChEBI" id="CHEBI:15378"/>
        <dbReference type="ChEBI" id="CHEBI:57453"/>
        <dbReference type="ChEBI" id="CHEBI:78530"/>
        <dbReference type="ChEBI" id="CHEBI:78844"/>
        <dbReference type="ChEBI" id="CHEBI:195366"/>
        <dbReference type="EC" id="2.1.2.9"/>
    </reaction>
</comment>
<protein>
    <recommendedName>
        <fullName evidence="4 8">Methionyl-tRNA formyltransferase</fullName>
        <ecNumber evidence="3 8">2.1.2.9</ecNumber>
    </recommendedName>
</protein>
<dbReference type="InterPro" id="IPR002376">
    <property type="entry name" value="Formyl_transf_N"/>
</dbReference>
<accession>A0A917PP41</accession>
<dbReference type="AlphaFoldDB" id="A0A917PP41"/>
<dbReference type="RefSeq" id="WP_188631602.1">
    <property type="nucleotide sequence ID" value="NZ_BMNQ01000004.1"/>
</dbReference>
<dbReference type="EMBL" id="BMNQ01000004">
    <property type="protein sequence ID" value="GGJ86418.1"/>
    <property type="molecule type" value="Genomic_DNA"/>
</dbReference>
<dbReference type="InterPro" id="IPR041711">
    <property type="entry name" value="Met-tRNA-FMT_N"/>
</dbReference>
<organism evidence="11 12">
    <name type="scientific">Lentibacillus kapialis</name>
    <dbReference type="NCBI Taxonomy" id="340214"/>
    <lineage>
        <taxon>Bacteria</taxon>
        <taxon>Bacillati</taxon>
        <taxon>Bacillota</taxon>
        <taxon>Bacilli</taxon>
        <taxon>Bacillales</taxon>
        <taxon>Bacillaceae</taxon>
        <taxon>Lentibacillus</taxon>
    </lineage>
</organism>
<dbReference type="Pfam" id="PF00551">
    <property type="entry name" value="Formyl_trans_N"/>
    <property type="match status" value="1"/>
</dbReference>
<proteinExistence type="inferred from homology"/>
<keyword evidence="6 8" id="KW-0648">Protein biosynthesis</keyword>
<dbReference type="GO" id="GO:0005829">
    <property type="term" value="C:cytosol"/>
    <property type="evidence" value="ECO:0007669"/>
    <property type="project" value="TreeGrafter"/>
</dbReference>
<comment type="function">
    <text evidence="1 8">Attaches a formyl group to the free amino group of methionyl-tRNA(fMet). The formyl group appears to play a dual role in the initiator identity of N-formylmethionyl-tRNA by promoting its recognition by IF2 and preventing the misappropriation of this tRNA by the elongation apparatus.</text>
</comment>
<evidence type="ECO:0000313" key="11">
    <source>
        <dbReference type="EMBL" id="GGJ86418.1"/>
    </source>
</evidence>
<evidence type="ECO:0000259" key="10">
    <source>
        <dbReference type="Pfam" id="PF02911"/>
    </source>
</evidence>
<dbReference type="SUPFAM" id="SSF50486">
    <property type="entry name" value="FMT C-terminal domain-like"/>
    <property type="match status" value="1"/>
</dbReference>
<dbReference type="SUPFAM" id="SSF53328">
    <property type="entry name" value="Formyltransferase"/>
    <property type="match status" value="1"/>
</dbReference>
<dbReference type="FunFam" id="3.40.50.170:FF:000004">
    <property type="entry name" value="Methionyl-tRNA formyltransferase"/>
    <property type="match status" value="1"/>
</dbReference>
<name>A0A917PP41_9BACI</name>
<dbReference type="InterPro" id="IPR037022">
    <property type="entry name" value="Formyl_trans_C_sf"/>
</dbReference>
<evidence type="ECO:0000256" key="6">
    <source>
        <dbReference type="ARBA" id="ARBA00022917"/>
    </source>
</evidence>
<dbReference type="EC" id="2.1.2.9" evidence="3 8"/>
<dbReference type="GO" id="GO:0004479">
    <property type="term" value="F:methionyl-tRNA formyltransferase activity"/>
    <property type="evidence" value="ECO:0007669"/>
    <property type="project" value="UniProtKB-UniRule"/>
</dbReference>
<evidence type="ECO:0000256" key="4">
    <source>
        <dbReference type="ARBA" id="ARBA00016014"/>
    </source>
</evidence>
<dbReference type="Gene3D" id="3.10.25.10">
    <property type="entry name" value="Formyl transferase, C-terminal domain"/>
    <property type="match status" value="1"/>
</dbReference>
<dbReference type="CDD" id="cd08646">
    <property type="entry name" value="FMT_core_Met-tRNA-FMT_N"/>
    <property type="match status" value="1"/>
</dbReference>
<dbReference type="Pfam" id="PF02911">
    <property type="entry name" value="Formyl_trans_C"/>
    <property type="match status" value="1"/>
</dbReference>
<comment type="caution">
    <text evidence="11">The sequence shown here is derived from an EMBL/GenBank/DDBJ whole genome shotgun (WGS) entry which is preliminary data.</text>
</comment>
<comment type="similarity">
    <text evidence="2 8">Belongs to the Fmt family.</text>
</comment>
<dbReference type="FunFam" id="3.40.50.12230:FF:000001">
    <property type="entry name" value="Methionyl-tRNA formyltransferase"/>
    <property type="match status" value="1"/>
</dbReference>
<dbReference type="PANTHER" id="PTHR11138">
    <property type="entry name" value="METHIONYL-TRNA FORMYLTRANSFERASE"/>
    <property type="match status" value="1"/>
</dbReference>
<dbReference type="InterPro" id="IPR044135">
    <property type="entry name" value="Met-tRNA-FMT_C"/>
</dbReference>
<evidence type="ECO:0000256" key="8">
    <source>
        <dbReference type="HAMAP-Rule" id="MF_00182"/>
    </source>
</evidence>
<dbReference type="Proteomes" id="UP000658382">
    <property type="component" value="Unassembled WGS sequence"/>
</dbReference>
<feature type="binding site" evidence="8">
    <location>
        <begin position="108"/>
        <end position="111"/>
    </location>
    <ligand>
        <name>(6S)-5,6,7,8-tetrahydrofolate</name>
        <dbReference type="ChEBI" id="CHEBI:57453"/>
    </ligand>
</feature>
<dbReference type="NCBIfam" id="TIGR00460">
    <property type="entry name" value="fmt"/>
    <property type="match status" value="1"/>
</dbReference>
<reference evidence="11" key="1">
    <citation type="journal article" date="2014" name="Int. J. Syst. Evol. Microbiol.">
        <title>Complete genome sequence of Corynebacterium casei LMG S-19264T (=DSM 44701T), isolated from a smear-ripened cheese.</title>
        <authorList>
            <consortium name="US DOE Joint Genome Institute (JGI-PGF)"/>
            <person name="Walter F."/>
            <person name="Albersmeier A."/>
            <person name="Kalinowski J."/>
            <person name="Ruckert C."/>
        </authorList>
    </citation>
    <scope>NUCLEOTIDE SEQUENCE</scope>
    <source>
        <strain evidence="11">JCM 12580</strain>
    </source>
</reference>
<dbReference type="PANTHER" id="PTHR11138:SF5">
    <property type="entry name" value="METHIONYL-TRNA FORMYLTRANSFERASE, MITOCHONDRIAL"/>
    <property type="match status" value="1"/>
</dbReference>
<dbReference type="InterPro" id="IPR001555">
    <property type="entry name" value="GART_AS"/>
</dbReference>
<evidence type="ECO:0000256" key="2">
    <source>
        <dbReference type="ARBA" id="ARBA00010699"/>
    </source>
</evidence>
<evidence type="ECO:0000259" key="9">
    <source>
        <dbReference type="Pfam" id="PF00551"/>
    </source>
</evidence>
<feature type="domain" description="Formyl transferase C-terminal" evidence="10">
    <location>
        <begin position="202"/>
        <end position="301"/>
    </location>
</feature>
<dbReference type="PROSITE" id="PS00373">
    <property type="entry name" value="GART"/>
    <property type="match status" value="1"/>
</dbReference>
<evidence type="ECO:0000256" key="5">
    <source>
        <dbReference type="ARBA" id="ARBA00022679"/>
    </source>
</evidence>
<dbReference type="InterPro" id="IPR005793">
    <property type="entry name" value="Formyl_trans_C"/>
</dbReference>
<evidence type="ECO:0000256" key="3">
    <source>
        <dbReference type="ARBA" id="ARBA00012261"/>
    </source>
</evidence>
<dbReference type="InterPro" id="IPR011034">
    <property type="entry name" value="Formyl_transferase-like_C_sf"/>
</dbReference>
<dbReference type="Gene3D" id="3.40.50.170">
    <property type="entry name" value="Formyl transferase, N-terminal domain"/>
    <property type="match status" value="1"/>
</dbReference>